<gene>
    <name evidence="1" type="ORF">Tco_0799522</name>
</gene>
<dbReference type="Proteomes" id="UP001151760">
    <property type="component" value="Unassembled WGS sequence"/>
</dbReference>
<reference evidence="1" key="1">
    <citation type="journal article" date="2022" name="Int. J. Mol. Sci.">
        <title>Draft Genome of Tanacetum Coccineum: Genomic Comparison of Closely Related Tanacetum-Family Plants.</title>
        <authorList>
            <person name="Yamashiro T."/>
            <person name="Shiraishi A."/>
            <person name="Nakayama K."/>
            <person name="Satake H."/>
        </authorList>
    </citation>
    <scope>NUCLEOTIDE SEQUENCE</scope>
</reference>
<evidence type="ECO:0000313" key="1">
    <source>
        <dbReference type="EMBL" id="GJS92554.1"/>
    </source>
</evidence>
<accession>A0ABQ4ZQJ7</accession>
<evidence type="ECO:0000313" key="2">
    <source>
        <dbReference type="Proteomes" id="UP001151760"/>
    </source>
</evidence>
<dbReference type="EMBL" id="BQNB010011590">
    <property type="protein sequence ID" value="GJS92554.1"/>
    <property type="molecule type" value="Genomic_DNA"/>
</dbReference>
<keyword evidence="2" id="KW-1185">Reference proteome</keyword>
<organism evidence="1 2">
    <name type="scientific">Tanacetum coccineum</name>
    <dbReference type="NCBI Taxonomy" id="301880"/>
    <lineage>
        <taxon>Eukaryota</taxon>
        <taxon>Viridiplantae</taxon>
        <taxon>Streptophyta</taxon>
        <taxon>Embryophyta</taxon>
        <taxon>Tracheophyta</taxon>
        <taxon>Spermatophyta</taxon>
        <taxon>Magnoliopsida</taxon>
        <taxon>eudicotyledons</taxon>
        <taxon>Gunneridae</taxon>
        <taxon>Pentapetalae</taxon>
        <taxon>asterids</taxon>
        <taxon>campanulids</taxon>
        <taxon>Asterales</taxon>
        <taxon>Asteraceae</taxon>
        <taxon>Asteroideae</taxon>
        <taxon>Anthemideae</taxon>
        <taxon>Anthemidinae</taxon>
        <taxon>Tanacetum</taxon>
    </lineage>
</organism>
<comment type="caution">
    <text evidence="1">The sequence shown here is derived from an EMBL/GenBank/DDBJ whole genome shotgun (WGS) entry which is preliminary data.</text>
</comment>
<reference evidence="1" key="2">
    <citation type="submission" date="2022-01" db="EMBL/GenBank/DDBJ databases">
        <authorList>
            <person name="Yamashiro T."/>
            <person name="Shiraishi A."/>
            <person name="Satake H."/>
            <person name="Nakayama K."/>
        </authorList>
    </citation>
    <scope>NUCLEOTIDE SEQUENCE</scope>
</reference>
<proteinExistence type="predicted"/>
<name>A0ABQ4ZQJ7_9ASTR</name>
<feature type="non-terminal residue" evidence="1">
    <location>
        <position position="1"/>
    </location>
</feature>
<sequence length="160" mass="16921">AINKGIQEGLEARVVHGRAGRSLTQIEAFDLEVEGKYVATDDHGNTNTTSEFSRFQPSLDQVTVPIYSESGSVDHEMLLPDAIPAIRQSAKRRGLCPPSSSALGGTFGSVSFHDSSVGVADYQVSTLVLPGDGGPTNPPLVVQPHDDLFDTSVLDKSGDV</sequence>
<protein>
    <submittedName>
        <fullName evidence="1">Uncharacterized protein</fullName>
    </submittedName>
</protein>